<dbReference type="HOGENOM" id="CLU_007230_0_0_1"/>
<dbReference type="InterPro" id="IPR003137">
    <property type="entry name" value="PA_domain"/>
</dbReference>
<feature type="transmembrane region" description="Helical" evidence="12">
    <location>
        <begin position="612"/>
        <end position="632"/>
    </location>
</feature>
<dbReference type="PANTHER" id="PTHR47168">
    <property type="entry name" value="RING ZINC FINGER DOMAIN SUPERFAMILY PROTEIN-RELATED"/>
    <property type="match status" value="1"/>
</dbReference>
<evidence type="ECO:0000256" key="11">
    <source>
        <dbReference type="SAM" id="MobiDB-lite"/>
    </source>
</evidence>
<protein>
    <recommendedName>
        <fullName evidence="3">RING-type E3 ubiquitin transferase</fullName>
        <ecNumber evidence="3">2.3.2.27</ecNumber>
    </recommendedName>
</protein>
<dbReference type="GO" id="GO:0061630">
    <property type="term" value="F:ubiquitin protein ligase activity"/>
    <property type="evidence" value="ECO:0007669"/>
    <property type="project" value="UniProtKB-EC"/>
</dbReference>
<reference evidence="14 15" key="1">
    <citation type="journal article" date="2012" name="PLoS Pathog.">
        <title>Diverse lifestyles and strategies of plant pathogenesis encoded in the genomes of eighteen Dothideomycetes fungi.</title>
        <authorList>
            <person name="Ohm R.A."/>
            <person name="Feau N."/>
            <person name="Henrissat B."/>
            <person name="Schoch C.L."/>
            <person name="Horwitz B.A."/>
            <person name="Barry K.W."/>
            <person name="Condon B.J."/>
            <person name="Copeland A.C."/>
            <person name="Dhillon B."/>
            <person name="Glaser F."/>
            <person name="Hesse C.N."/>
            <person name="Kosti I."/>
            <person name="LaButti K."/>
            <person name="Lindquist E.A."/>
            <person name="Lucas S."/>
            <person name="Salamov A.A."/>
            <person name="Bradshaw R.E."/>
            <person name="Ciuffetti L."/>
            <person name="Hamelin R.C."/>
            <person name="Kema G.H.J."/>
            <person name="Lawrence C."/>
            <person name="Scott J.A."/>
            <person name="Spatafora J.W."/>
            <person name="Turgeon B.G."/>
            <person name="de Wit P.J.G.M."/>
            <person name="Zhong S."/>
            <person name="Goodwin S.B."/>
            <person name="Grigoriev I.V."/>
        </authorList>
    </citation>
    <scope>NUCLEOTIDE SEQUENCE [LARGE SCALE GENOMIC DNA]</scope>
    <source>
        <strain evidence="14 15">SO2202</strain>
    </source>
</reference>
<feature type="region of interest" description="Disordered" evidence="11">
    <location>
        <begin position="658"/>
        <end position="721"/>
    </location>
</feature>
<feature type="domain" description="RING-type" evidence="13">
    <location>
        <begin position="742"/>
        <end position="785"/>
    </location>
</feature>
<dbReference type="InterPro" id="IPR011016">
    <property type="entry name" value="Znf_RING-CH"/>
</dbReference>
<dbReference type="Gene3D" id="3.30.40.10">
    <property type="entry name" value="Zinc/RING finger domain, C3HC4 (zinc finger)"/>
    <property type="match status" value="1"/>
</dbReference>
<keyword evidence="8 12" id="KW-1133">Transmembrane helix</keyword>
<evidence type="ECO:0000256" key="3">
    <source>
        <dbReference type="ARBA" id="ARBA00012483"/>
    </source>
</evidence>
<feature type="compositionally biased region" description="Polar residues" evidence="11">
    <location>
        <begin position="195"/>
        <end position="210"/>
    </location>
</feature>
<dbReference type="GO" id="GO:0008270">
    <property type="term" value="F:zinc ion binding"/>
    <property type="evidence" value="ECO:0007669"/>
    <property type="project" value="UniProtKB-KW"/>
</dbReference>
<keyword evidence="7" id="KW-0862">Zinc</keyword>
<evidence type="ECO:0000256" key="7">
    <source>
        <dbReference type="ARBA" id="ARBA00022833"/>
    </source>
</evidence>
<feature type="compositionally biased region" description="Acidic residues" evidence="11">
    <location>
        <begin position="821"/>
        <end position="832"/>
    </location>
</feature>
<feature type="region of interest" description="Disordered" evidence="11">
    <location>
        <begin position="119"/>
        <end position="210"/>
    </location>
</feature>
<dbReference type="SMART" id="SM00184">
    <property type="entry name" value="RING"/>
    <property type="match status" value="1"/>
</dbReference>
<dbReference type="OrthoDB" id="5357315at2759"/>
<feature type="compositionally biased region" description="Basic and acidic residues" evidence="11">
    <location>
        <begin position="343"/>
        <end position="363"/>
    </location>
</feature>
<dbReference type="PANTHER" id="PTHR47168:SF1">
    <property type="entry name" value="OS02G0798600 PROTEIN"/>
    <property type="match status" value="1"/>
</dbReference>
<comment type="catalytic activity">
    <reaction evidence="1">
        <text>S-ubiquitinyl-[E2 ubiquitin-conjugating enzyme]-L-cysteine + [acceptor protein]-L-lysine = [E2 ubiquitin-conjugating enzyme]-L-cysteine + N(6)-ubiquitinyl-[acceptor protein]-L-lysine.</text>
        <dbReference type="EC" id="2.3.2.27"/>
    </reaction>
</comment>
<dbReference type="Gene3D" id="3.50.30.30">
    <property type="match status" value="1"/>
</dbReference>
<evidence type="ECO:0000259" key="13">
    <source>
        <dbReference type="PROSITE" id="PS50089"/>
    </source>
</evidence>
<dbReference type="EMBL" id="KB456272">
    <property type="protein sequence ID" value="EMF08200.1"/>
    <property type="molecule type" value="Genomic_DNA"/>
</dbReference>
<comment type="subcellular location">
    <subcellularLocation>
        <location evidence="2">Membrane</location>
        <topology evidence="2">Single-pass membrane protein</topology>
    </subcellularLocation>
</comment>
<evidence type="ECO:0000256" key="4">
    <source>
        <dbReference type="ARBA" id="ARBA00022692"/>
    </source>
</evidence>
<name>M3C8I7_SPHMS</name>
<dbReference type="GO" id="GO:0016020">
    <property type="term" value="C:membrane"/>
    <property type="evidence" value="ECO:0007669"/>
    <property type="project" value="UniProtKB-SubCell"/>
</dbReference>
<evidence type="ECO:0000256" key="1">
    <source>
        <dbReference type="ARBA" id="ARBA00000900"/>
    </source>
</evidence>
<feature type="compositionally biased region" description="Acidic residues" evidence="11">
    <location>
        <begin position="161"/>
        <end position="178"/>
    </location>
</feature>
<dbReference type="CDD" id="cd04813">
    <property type="entry name" value="PA_1"/>
    <property type="match status" value="1"/>
</dbReference>
<dbReference type="GeneID" id="27905004"/>
<feature type="region of interest" description="Disordered" evidence="11">
    <location>
        <begin position="401"/>
        <end position="433"/>
    </location>
</feature>
<evidence type="ECO:0000256" key="2">
    <source>
        <dbReference type="ARBA" id="ARBA00004167"/>
    </source>
</evidence>
<dbReference type="InterPro" id="IPR001841">
    <property type="entry name" value="Znf_RING"/>
</dbReference>
<evidence type="ECO:0000256" key="10">
    <source>
        <dbReference type="PROSITE-ProRule" id="PRU00175"/>
    </source>
</evidence>
<evidence type="ECO:0000256" key="8">
    <source>
        <dbReference type="ARBA" id="ARBA00022989"/>
    </source>
</evidence>
<dbReference type="SMART" id="SM00744">
    <property type="entry name" value="RINGv"/>
    <property type="match status" value="1"/>
</dbReference>
<feature type="compositionally biased region" description="Low complexity" evidence="11">
    <location>
        <begin position="661"/>
        <end position="677"/>
    </location>
</feature>
<dbReference type="InterPro" id="IPR046450">
    <property type="entry name" value="PA_dom_sf"/>
</dbReference>
<feature type="compositionally biased region" description="Polar residues" evidence="11">
    <location>
        <begin position="838"/>
        <end position="850"/>
    </location>
</feature>
<dbReference type="AlphaFoldDB" id="M3C8I7"/>
<feature type="region of interest" description="Disordered" evidence="11">
    <location>
        <begin position="300"/>
        <end position="363"/>
    </location>
</feature>
<dbReference type="RefSeq" id="XP_016756321.1">
    <property type="nucleotide sequence ID" value="XM_016907867.1"/>
</dbReference>
<keyword evidence="9 12" id="KW-0472">Membrane</keyword>
<dbReference type="InterPro" id="IPR051653">
    <property type="entry name" value="E3_ligase_sorting_rcpt"/>
</dbReference>
<feature type="region of interest" description="Disordered" evidence="11">
    <location>
        <begin position="451"/>
        <end position="500"/>
    </location>
</feature>
<sequence length="870" mass="94326">MRPLRLLLTLISCIIAFFLLVFIGPWHNDDDGAEDERGALRTYFNWRTPSSLFPPSAIISLTDDNSTNFMARPAAFGPLLPVKSLSGQLWIGSGFGNDHLGQGGSGVAAGGELGCSDVPGWEDVGSWTSTKKPASDGKTPVTDGQGPLAGHTKRDYLPAHDEDEETPHEESPSEDDGTDDHLHHPLPASDGIHGNGNSAGSTKKPTHADIQSLQESAEIAGKVVLLSRGGCGFLEKVKWVQRRGGIALIVGDDQRGGQLVTMYARGDTSNVTIPSLFTSHTTAQLLSSLMPAGGNTIVESKKLATPGGRLGQKSSNSKDSEDRPSFTTTTATKSKPTFAANAKKADQAEAKLSRQHAGEEAQRHHAGWFASIFGSGADDADSRRPPSSGKPGWILQKEFDEDDAEHKQAPPRKHTVTAPSHKLPANKQLHDSDDGFVIGVQDWRDPDLVAEQREQHHHQHDGTSTSTSTTTATSATDPKTTPVIESSLKGGSITPGSGEYGKALHEALDLGDSRKPDPKQDAAALRIDAEDASRSWISRLFSSSEEPDALPEAMMPFKDLPKHQDQGIQHTKTDTPHRKPQLANAGGASHHDGLWVTLSQTSMSASPFFDTLLVLVVSPLVTLTVVYALLLLRSRIRRRRWRAPKSVVERLPVRTYQTMPSSTASTTSISSQASVTTPLLPTSRPIGTRSRPRARTASELPHGSTSVRSDDMASPSLEQVEEKRAAGLAEWRRRYGGKQRECVVCLEEYVDGVSRVMSLPCGHEFHAECITPWLTTRRRTCPICKGDVVRSLARSHGSSSSSSSSSTTPPHQEHHEPYRDDNEDEDDDDDDVHEQALTLVTNDDSASPQPVSREDEAFEDLERGLPDRNR</sequence>
<dbReference type="STRING" id="692275.M3C8I7"/>
<evidence type="ECO:0000256" key="12">
    <source>
        <dbReference type="SAM" id="Phobius"/>
    </source>
</evidence>
<dbReference type="PROSITE" id="PS50089">
    <property type="entry name" value="ZF_RING_2"/>
    <property type="match status" value="1"/>
</dbReference>
<feature type="transmembrane region" description="Helical" evidence="12">
    <location>
        <begin position="7"/>
        <end position="27"/>
    </location>
</feature>
<gene>
    <name evidence="14" type="ORF">SEPMUDRAFT_159692</name>
</gene>
<dbReference type="Pfam" id="PF13639">
    <property type="entry name" value="zf-RING_2"/>
    <property type="match status" value="1"/>
</dbReference>
<feature type="compositionally biased region" description="Basic and acidic residues" evidence="11">
    <location>
        <begin position="852"/>
        <end position="870"/>
    </location>
</feature>
<evidence type="ECO:0000313" key="15">
    <source>
        <dbReference type="Proteomes" id="UP000016931"/>
    </source>
</evidence>
<dbReference type="FunFam" id="3.30.40.10:FF:000364">
    <property type="entry name" value="Protease-associated PA domain protein"/>
    <property type="match status" value="1"/>
</dbReference>
<organism evidence="14 15">
    <name type="scientific">Sphaerulina musiva (strain SO2202)</name>
    <name type="common">Poplar stem canker fungus</name>
    <name type="synonym">Septoria musiva</name>
    <dbReference type="NCBI Taxonomy" id="692275"/>
    <lineage>
        <taxon>Eukaryota</taxon>
        <taxon>Fungi</taxon>
        <taxon>Dikarya</taxon>
        <taxon>Ascomycota</taxon>
        <taxon>Pezizomycotina</taxon>
        <taxon>Dothideomycetes</taxon>
        <taxon>Dothideomycetidae</taxon>
        <taxon>Mycosphaerellales</taxon>
        <taxon>Mycosphaerellaceae</taxon>
        <taxon>Sphaerulina</taxon>
    </lineage>
</organism>
<keyword evidence="4 12" id="KW-0812">Transmembrane</keyword>
<dbReference type="CDD" id="cd16454">
    <property type="entry name" value="RING-H2_PA-TM-RING"/>
    <property type="match status" value="1"/>
</dbReference>
<dbReference type="InterPro" id="IPR013083">
    <property type="entry name" value="Znf_RING/FYVE/PHD"/>
</dbReference>
<evidence type="ECO:0000313" key="14">
    <source>
        <dbReference type="EMBL" id="EMF08200.1"/>
    </source>
</evidence>
<feature type="region of interest" description="Disordered" evidence="11">
    <location>
        <begin position="794"/>
        <end position="870"/>
    </location>
</feature>
<feature type="compositionally biased region" description="Low complexity" evidence="11">
    <location>
        <begin position="325"/>
        <end position="342"/>
    </location>
</feature>
<feature type="compositionally biased region" description="Low complexity" evidence="11">
    <location>
        <begin position="463"/>
        <end position="476"/>
    </location>
</feature>
<accession>M3C8I7</accession>
<dbReference type="eggNOG" id="KOG4628">
    <property type="taxonomic scope" value="Eukaryota"/>
</dbReference>
<dbReference type="Proteomes" id="UP000016931">
    <property type="component" value="Unassembled WGS sequence"/>
</dbReference>
<proteinExistence type="predicted"/>
<keyword evidence="6 10" id="KW-0863">Zinc-finger</keyword>
<evidence type="ECO:0000256" key="6">
    <source>
        <dbReference type="ARBA" id="ARBA00022771"/>
    </source>
</evidence>
<dbReference type="OMA" id="SGNIDWV"/>
<dbReference type="EC" id="2.3.2.27" evidence="3"/>
<dbReference type="SUPFAM" id="SSF52025">
    <property type="entry name" value="PA domain"/>
    <property type="match status" value="1"/>
</dbReference>
<keyword evidence="5" id="KW-0479">Metal-binding</keyword>
<evidence type="ECO:0000256" key="5">
    <source>
        <dbReference type="ARBA" id="ARBA00022723"/>
    </source>
</evidence>
<evidence type="ECO:0000256" key="9">
    <source>
        <dbReference type="ARBA" id="ARBA00023136"/>
    </source>
</evidence>
<dbReference type="SUPFAM" id="SSF57850">
    <property type="entry name" value="RING/U-box"/>
    <property type="match status" value="1"/>
</dbReference>
<feature type="compositionally biased region" description="Basic and acidic residues" evidence="11">
    <location>
        <begin position="811"/>
        <end position="820"/>
    </location>
</feature>
<dbReference type="Pfam" id="PF02225">
    <property type="entry name" value="PA"/>
    <property type="match status" value="1"/>
</dbReference>
<keyword evidence="15" id="KW-1185">Reference proteome</keyword>